<feature type="compositionally biased region" description="Basic and acidic residues" evidence="2">
    <location>
        <begin position="7"/>
        <end position="24"/>
    </location>
</feature>
<dbReference type="InterPro" id="IPR003409">
    <property type="entry name" value="MORN"/>
</dbReference>
<name>A0ABX4YDB0_9LEPT</name>
<accession>A0ABX4YDB0</accession>
<dbReference type="EMBL" id="MCRM02000035">
    <property type="protein sequence ID" value="PNV72136.1"/>
    <property type="molecule type" value="Genomic_DNA"/>
</dbReference>
<proteinExistence type="predicted"/>
<evidence type="ECO:0000256" key="1">
    <source>
        <dbReference type="ARBA" id="ARBA00022737"/>
    </source>
</evidence>
<keyword evidence="5" id="KW-1185">Reference proteome</keyword>
<feature type="transmembrane region" description="Helical" evidence="3">
    <location>
        <begin position="50"/>
        <end position="71"/>
    </location>
</feature>
<dbReference type="Pfam" id="PF02493">
    <property type="entry name" value="MORN"/>
    <property type="match status" value="5"/>
</dbReference>
<dbReference type="RefSeq" id="WP_081654322.1">
    <property type="nucleotide sequence ID" value="NZ_MCRM02000035.1"/>
</dbReference>
<protein>
    <submittedName>
        <fullName evidence="4">Membrane-binding protein</fullName>
    </submittedName>
</protein>
<dbReference type="SUPFAM" id="SSF82185">
    <property type="entry name" value="Histone H3 K4-specific methyltransferase SET7/9 N-terminal domain"/>
    <property type="match status" value="1"/>
</dbReference>
<keyword evidence="3" id="KW-0472">Membrane</keyword>
<dbReference type="Gene3D" id="2.20.110.10">
    <property type="entry name" value="Histone H3 K4-specific methyltransferase SET7/9 N-terminal domain"/>
    <property type="match status" value="3"/>
</dbReference>
<evidence type="ECO:0000313" key="4">
    <source>
        <dbReference type="EMBL" id="PNV72136.1"/>
    </source>
</evidence>
<evidence type="ECO:0000256" key="3">
    <source>
        <dbReference type="SAM" id="Phobius"/>
    </source>
</evidence>
<evidence type="ECO:0000256" key="2">
    <source>
        <dbReference type="SAM" id="MobiDB-lite"/>
    </source>
</evidence>
<keyword evidence="3" id="KW-0812">Transmembrane</keyword>
<reference evidence="4" key="1">
    <citation type="submission" date="2018-01" db="EMBL/GenBank/DDBJ databases">
        <title>Genomic characterization of Leptospira inadai serogroup Lyme isolated from captured rat in Brazil and comparative analysis with human reference strain.</title>
        <authorList>
            <person name="Moreno L.Z."/>
            <person name="Loureiro A.P."/>
            <person name="Miraglia F."/>
            <person name="Kremer F.S."/>
            <person name="Eslabao M.R."/>
            <person name="Dellagostin O.A."/>
            <person name="Lilenbaum W."/>
            <person name="Moreno A.M."/>
        </authorList>
    </citation>
    <scope>NUCLEOTIDE SEQUENCE [LARGE SCALE GENOMIC DNA]</scope>
    <source>
        <strain evidence="4">M34/99</strain>
    </source>
</reference>
<feature type="region of interest" description="Disordered" evidence="2">
    <location>
        <begin position="1"/>
        <end position="26"/>
    </location>
</feature>
<dbReference type="PANTHER" id="PTHR23084">
    <property type="entry name" value="PHOSPHATIDYLINOSITOL-4-PHOSPHATE 5-KINASE RELATED"/>
    <property type="match status" value="1"/>
</dbReference>
<organism evidence="4 5">
    <name type="scientific">Leptospira inadai serovar Lyme</name>
    <dbReference type="NCBI Taxonomy" id="293084"/>
    <lineage>
        <taxon>Bacteria</taxon>
        <taxon>Pseudomonadati</taxon>
        <taxon>Spirochaetota</taxon>
        <taxon>Spirochaetia</taxon>
        <taxon>Leptospirales</taxon>
        <taxon>Leptospiraceae</taxon>
        <taxon>Leptospira</taxon>
    </lineage>
</organism>
<gene>
    <name evidence="4" type="ORF">BES34_020135</name>
</gene>
<dbReference type="PANTHER" id="PTHR23084:SF263">
    <property type="entry name" value="MORN REPEAT-CONTAINING PROTEIN 1"/>
    <property type="match status" value="1"/>
</dbReference>
<keyword evidence="1" id="KW-0677">Repeat</keyword>
<sequence length="251" mass="28215">MAKKNLPKRERSVSKVSQKEEPKRQTVQKLKARNKFFGRAWRFLVSKKRLVLGVLGVFLVSYVLYFFLSLLNGTCVAGNCWFGLSTLAYKDGNVYKGELFLRRPSGNGEFRSPKNEHYLGEWSGGKKNGFGVYTYANGDVYEGHFSNNTKEGMGAFTWKGGGVKYVGNWEDGEPSGKGKLLLNGGQIVLEGEYKKGVIYNGKGMLVYENGNRYIGDWKDGKRHGNGILLESDGNQVLYKGKFRNDQPVVDY</sequence>
<dbReference type="SMART" id="SM00698">
    <property type="entry name" value="MORN"/>
    <property type="match status" value="4"/>
</dbReference>
<keyword evidence="3" id="KW-1133">Transmembrane helix</keyword>
<comment type="caution">
    <text evidence="4">The sequence shown here is derived from an EMBL/GenBank/DDBJ whole genome shotgun (WGS) entry which is preliminary data.</text>
</comment>
<evidence type="ECO:0000313" key="5">
    <source>
        <dbReference type="Proteomes" id="UP000094669"/>
    </source>
</evidence>
<dbReference type="Proteomes" id="UP000094669">
    <property type="component" value="Unassembled WGS sequence"/>
</dbReference>